<dbReference type="EMBL" id="AP018448">
    <property type="protein sequence ID" value="BBC38207.1"/>
    <property type="molecule type" value="Genomic_DNA"/>
</dbReference>
<dbReference type="RefSeq" id="WP_286258673.1">
    <property type="nucleotide sequence ID" value="NZ_AP018448.1"/>
</dbReference>
<organism evidence="3 4">
    <name type="scientific">Streptomyces graminofaciens</name>
    <dbReference type="NCBI Taxonomy" id="68212"/>
    <lineage>
        <taxon>Bacteria</taxon>
        <taxon>Bacillati</taxon>
        <taxon>Actinomycetota</taxon>
        <taxon>Actinomycetes</taxon>
        <taxon>Kitasatosporales</taxon>
        <taxon>Streptomycetaceae</taxon>
        <taxon>Streptomyces</taxon>
    </lineage>
</organism>
<accession>A0ABM7FJB0</accession>
<dbReference type="InterPro" id="IPR001604">
    <property type="entry name" value="Endo_G_ENPP1-like_dom"/>
</dbReference>
<evidence type="ECO:0000313" key="3">
    <source>
        <dbReference type="EMBL" id="BBC38207.1"/>
    </source>
</evidence>
<evidence type="ECO:0000313" key="4">
    <source>
        <dbReference type="Proteomes" id="UP001321542"/>
    </source>
</evidence>
<evidence type="ECO:0000259" key="1">
    <source>
        <dbReference type="SMART" id="SM00477"/>
    </source>
</evidence>
<name>A0ABM7FJB0_9ACTN</name>
<dbReference type="SMART" id="SM00892">
    <property type="entry name" value="Endonuclease_NS"/>
    <property type="match status" value="1"/>
</dbReference>
<reference evidence="3 4" key="1">
    <citation type="journal article" date="2010" name="ChemBioChem">
        <title>Cloning and characterization of the biosynthetic gene cluster of 16-membered macrolide antibiotic FD-891: involvement of a dual functional cytochrome P450 monooxygenase catalyzing epoxidation and hydroxylation.</title>
        <authorList>
            <person name="Kudo F."/>
            <person name="Motegi A."/>
            <person name="Mizoue K."/>
            <person name="Eguchi T."/>
        </authorList>
    </citation>
    <scope>NUCLEOTIDE SEQUENCE [LARGE SCALE GENOMIC DNA]</scope>
    <source>
        <strain evidence="3 4">A-8890</strain>
    </source>
</reference>
<protein>
    <recommendedName>
        <fullName evidence="5">DNA/RNA non-specific endonuclease</fullName>
    </recommendedName>
</protein>
<dbReference type="InterPro" id="IPR020821">
    <property type="entry name" value="ENPP1-3/EXOG-like_nuc-like"/>
</dbReference>
<proteinExistence type="predicted"/>
<dbReference type="InterPro" id="IPR044929">
    <property type="entry name" value="DNA/RNA_non-sp_Endonuclease_sf"/>
</dbReference>
<dbReference type="PANTHER" id="PTHR13966:SF5">
    <property type="entry name" value="ENDONUCLEASE G, MITOCHONDRIAL"/>
    <property type="match status" value="1"/>
</dbReference>
<evidence type="ECO:0000259" key="2">
    <source>
        <dbReference type="SMART" id="SM00892"/>
    </source>
</evidence>
<dbReference type="PANTHER" id="PTHR13966">
    <property type="entry name" value="ENDONUCLEASE RELATED"/>
    <property type="match status" value="1"/>
</dbReference>
<dbReference type="SMART" id="SM00477">
    <property type="entry name" value="NUC"/>
    <property type="match status" value="1"/>
</dbReference>
<dbReference type="InterPro" id="IPR040255">
    <property type="entry name" value="Non-specific_endonuclease"/>
</dbReference>
<keyword evidence="4" id="KW-1185">Reference proteome</keyword>
<feature type="domain" description="DNA/RNA non-specific endonuclease/pyrophosphatase/phosphodiesterase" evidence="2">
    <location>
        <begin position="189"/>
        <end position="402"/>
    </location>
</feature>
<feature type="domain" description="ENPP1-3/EXOG-like endonuclease/phosphodiesterase" evidence="1">
    <location>
        <begin position="190"/>
        <end position="402"/>
    </location>
</feature>
<dbReference type="Pfam" id="PF01223">
    <property type="entry name" value="Endonuclease_NS"/>
    <property type="match status" value="1"/>
</dbReference>
<dbReference type="SUPFAM" id="SSF54060">
    <property type="entry name" value="His-Me finger endonucleases"/>
    <property type="match status" value="1"/>
</dbReference>
<gene>
    <name evidence="3" type="ORF">SGFS_095010</name>
</gene>
<dbReference type="Proteomes" id="UP001321542">
    <property type="component" value="Chromosome"/>
</dbReference>
<sequence>MAVTKRASDELVGELKQFIRTRGSGYLQDPNVSSIGIGYKEKDGKRGTELALQFTVDRKVRPEGLESLRTVEIPETIDIGDGVRVPTDVVQRSYRPYFLVVDEEEGGEGEPGDAHGEVLRPFVKAAIDYGPPGGVREIECLELAATDAEASAAVTGYDPDFLAETVGVPRLDPSIEEDAVRLDGSEVIPYTHFSLALSTSRRFARWVAWNIDGGTIKKPARKGIGFIKDPRLPATAQVGNELYKDVGNKTNRLDRGHVARRADLLWGPLDEAKRANKDSFFYTNITPQMDDFNQSARHGLWGRLEDAVYEDVEVDDLRVSVFGGPVFNEDDRVFRGVGIPREFWKVLVFTEGGTLKCKAFLLTQSLVLPEALDLDEFRVFQVTLGELQERTHLGFPTEMNEADTMSARGALEALEARTPLELQSDIDWS</sequence>
<reference evidence="3 4" key="2">
    <citation type="journal article" date="2023" name="ChemBioChem">
        <title>Acyltransferase Domain Exchange between Two Independent Type I Polyketide Synthases in the Same Producer Strain of Macrolide Antibiotics.</title>
        <authorList>
            <person name="Kudo F."/>
            <person name="Kishikawa K."/>
            <person name="Tsuboi K."/>
            <person name="Kido T."/>
            <person name="Usui T."/>
            <person name="Hashimoto J."/>
            <person name="Shin-Ya K."/>
            <person name="Miyanaga A."/>
            <person name="Eguchi T."/>
        </authorList>
    </citation>
    <scope>NUCLEOTIDE SEQUENCE [LARGE SCALE GENOMIC DNA]</scope>
    <source>
        <strain evidence="3 4">A-8890</strain>
    </source>
</reference>
<dbReference type="InterPro" id="IPR044925">
    <property type="entry name" value="His-Me_finger_sf"/>
</dbReference>
<evidence type="ECO:0008006" key="5">
    <source>
        <dbReference type="Google" id="ProtNLM"/>
    </source>
</evidence>
<dbReference type="Gene3D" id="3.40.570.10">
    <property type="entry name" value="Extracellular Endonuclease, subunit A"/>
    <property type="match status" value="1"/>
</dbReference>